<dbReference type="PANTHER" id="PTHR43335:SF4">
    <property type="entry name" value="ABC TRANSPORTER, ATP-BINDING PROTEIN"/>
    <property type="match status" value="1"/>
</dbReference>
<comment type="caution">
    <text evidence="6">The sequence shown here is derived from an EMBL/GenBank/DDBJ whole genome shotgun (WGS) entry which is preliminary data.</text>
</comment>
<dbReference type="RefSeq" id="WP_126808352.1">
    <property type="nucleotide sequence ID" value="NZ_NGKA01000007.1"/>
</dbReference>
<keyword evidence="3" id="KW-0547">Nucleotide-binding</keyword>
<dbReference type="SMART" id="SM00382">
    <property type="entry name" value="AAA"/>
    <property type="match status" value="1"/>
</dbReference>
<protein>
    <submittedName>
        <fullName evidence="6">ABC transporter ATP-binding protein</fullName>
    </submittedName>
</protein>
<dbReference type="OrthoDB" id="9804819at2"/>
<sequence>MTTILEVSHVSKSFGSQQVLKNIEMEVKEGTVLGFIGKNGAGKTTLMKCIVGMLPIDSGEIRLANVPVTFRKNRTNQFIGYLPDVPAFYDEMTAVQYLKFCGDITGMSASKLSNKISEMLALVELESSNKSIGSYSRGMKQRLGIAQALLNEPKLLICDEPTSALDPVGRKEILELLRRVKNQTTVLFSTHILSDVEKICDDMMLLHEGKIISGTEIEKLKASHKKKQVLLELMNSSDREKFTEFDYQNHPAEKNDTSLIFQGEDALQLQQALFQFLAVKQIPVKKLMILEPSLEDLFQEVVK</sequence>
<evidence type="ECO:0000256" key="2">
    <source>
        <dbReference type="ARBA" id="ARBA00022448"/>
    </source>
</evidence>
<dbReference type="PROSITE" id="PS50893">
    <property type="entry name" value="ABC_TRANSPORTER_2"/>
    <property type="match status" value="1"/>
</dbReference>
<keyword evidence="4 6" id="KW-0067">ATP-binding</keyword>
<dbReference type="GO" id="GO:0005524">
    <property type="term" value="F:ATP binding"/>
    <property type="evidence" value="ECO:0007669"/>
    <property type="project" value="UniProtKB-KW"/>
</dbReference>
<dbReference type="AlphaFoldDB" id="A0A430AX42"/>
<dbReference type="Pfam" id="PF13732">
    <property type="entry name" value="DrrA1-3_C"/>
    <property type="match status" value="1"/>
</dbReference>
<dbReference type="SUPFAM" id="SSF52540">
    <property type="entry name" value="P-loop containing nucleoside triphosphate hydrolases"/>
    <property type="match status" value="1"/>
</dbReference>
<keyword evidence="7" id="KW-1185">Reference proteome</keyword>
<dbReference type="InterPro" id="IPR025302">
    <property type="entry name" value="DrrA1/2-like_C"/>
</dbReference>
<dbReference type="InterPro" id="IPR003593">
    <property type="entry name" value="AAA+_ATPase"/>
</dbReference>
<dbReference type="Proteomes" id="UP000287605">
    <property type="component" value="Unassembled WGS sequence"/>
</dbReference>
<keyword evidence="2" id="KW-0813">Transport</keyword>
<gene>
    <name evidence="6" type="ORF">CBF29_05750</name>
</gene>
<dbReference type="Gene3D" id="3.40.50.300">
    <property type="entry name" value="P-loop containing nucleotide triphosphate hydrolases"/>
    <property type="match status" value="1"/>
</dbReference>
<evidence type="ECO:0000256" key="3">
    <source>
        <dbReference type="ARBA" id="ARBA00022741"/>
    </source>
</evidence>
<evidence type="ECO:0000256" key="1">
    <source>
        <dbReference type="ARBA" id="ARBA00005417"/>
    </source>
</evidence>
<dbReference type="GO" id="GO:0016887">
    <property type="term" value="F:ATP hydrolysis activity"/>
    <property type="evidence" value="ECO:0007669"/>
    <property type="project" value="InterPro"/>
</dbReference>
<dbReference type="InterPro" id="IPR003439">
    <property type="entry name" value="ABC_transporter-like_ATP-bd"/>
</dbReference>
<accession>A0A430AX42</accession>
<organism evidence="6 7">
    <name type="scientific">Vagococcus elongatus</name>
    <dbReference type="NCBI Taxonomy" id="180344"/>
    <lineage>
        <taxon>Bacteria</taxon>
        <taxon>Bacillati</taxon>
        <taxon>Bacillota</taxon>
        <taxon>Bacilli</taxon>
        <taxon>Lactobacillales</taxon>
        <taxon>Enterococcaceae</taxon>
        <taxon>Vagococcus</taxon>
    </lineage>
</organism>
<evidence type="ECO:0000256" key="4">
    <source>
        <dbReference type="ARBA" id="ARBA00022840"/>
    </source>
</evidence>
<dbReference type="Pfam" id="PF00005">
    <property type="entry name" value="ABC_tran"/>
    <property type="match status" value="1"/>
</dbReference>
<dbReference type="CDD" id="cd03230">
    <property type="entry name" value="ABC_DR_subfamily_A"/>
    <property type="match status" value="1"/>
</dbReference>
<dbReference type="InterPro" id="IPR027417">
    <property type="entry name" value="P-loop_NTPase"/>
</dbReference>
<dbReference type="EMBL" id="NGKA01000007">
    <property type="protein sequence ID" value="RSU12632.1"/>
    <property type="molecule type" value="Genomic_DNA"/>
</dbReference>
<evidence type="ECO:0000313" key="7">
    <source>
        <dbReference type="Proteomes" id="UP000287605"/>
    </source>
</evidence>
<evidence type="ECO:0000259" key="5">
    <source>
        <dbReference type="PROSITE" id="PS50893"/>
    </source>
</evidence>
<dbReference type="PANTHER" id="PTHR43335">
    <property type="entry name" value="ABC TRANSPORTER, ATP-BINDING PROTEIN"/>
    <property type="match status" value="1"/>
</dbReference>
<feature type="domain" description="ABC transporter" evidence="5">
    <location>
        <begin position="5"/>
        <end position="233"/>
    </location>
</feature>
<name>A0A430AX42_9ENTE</name>
<evidence type="ECO:0000313" key="6">
    <source>
        <dbReference type="EMBL" id="RSU12632.1"/>
    </source>
</evidence>
<proteinExistence type="inferred from homology"/>
<reference evidence="6 7" key="1">
    <citation type="submission" date="2017-05" db="EMBL/GenBank/DDBJ databases">
        <title>Vagococcus spp. assemblies.</title>
        <authorList>
            <person name="Gulvik C.A."/>
        </authorList>
    </citation>
    <scope>NUCLEOTIDE SEQUENCE [LARGE SCALE GENOMIC DNA]</scope>
    <source>
        <strain evidence="6 7">CCUG 51432</strain>
    </source>
</reference>
<comment type="similarity">
    <text evidence="1">Belongs to the ABC transporter superfamily.</text>
</comment>